<dbReference type="InterPro" id="IPR015424">
    <property type="entry name" value="PyrdxlP-dep_Trfase"/>
</dbReference>
<keyword evidence="6" id="KW-1185">Reference proteome</keyword>
<dbReference type="GO" id="GO:0019346">
    <property type="term" value="P:transsulfuration"/>
    <property type="evidence" value="ECO:0007669"/>
    <property type="project" value="InterPro"/>
</dbReference>
<dbReference type="GO" id="GO:0005737">
    <property type="term" value="C:cytoplasm"/>
    <property type="evidence" value="ECO:0007669"/>
    <property type="project" value="TreeGrafter"/>
</dbReference>
<dbReference type="GO" id="GO:0030170">
    <property type="term" value="F:pyridoxal phosphate binding"/>
    <property type="evidence" value="ECO:0007669"/>
    <property type="project" value="InterPro"/>
</dbReference>
<comment type="cofactor">
    <cofactor evidence="1 4">
        <name>pyridoxal 5'-phosphate</name>
        <dbReference type="ChEBI" id="CHEBI:597326"/>
    </cofactor>
</comment>
<dbReference type="EMBL" id="SLXO01000013">
    <property type="protein sequence ID" value="TCP30784.1"/>
    <property type="molecule type" value="Genomic_DNA"/>
</dbReference>
<organism evidence="5 6">
    <name type="scientific">Rhodothalassium salexigens DSM 2132</name>
    <dbReference type="NCBI Taxonomy" id="1188247"/>
    <lineage>
        <taxon>Bacteria</taxon>
        <taxon>Pseudomonadati</taxon>
        <taxon>Pseudomonadota</taxon>
        <taxon>Alphaproteobacteria</taxon>
        <taxon>Rhodothalassiales</taxon>
        <taxon>Rhodothalassiaceae</taxon>
        <taxon>Rhodothalassium</taxon>
    </lineage>
</organism>
<dbReference type="AlphaFoldDB" id="A0A4R2P999"/>
<dbReference type="PANTHER" id="PTHR11808">
    <property type="entry name" value="TRANS-SULFURATION ENZYME FAMILY MEMBER"/>
    <property type="match status" value="1"/>
</dbReference>
<accession>A0A4R2P999</accession>
<dbReference type="Gene3D" id="3.90.1150.10">
    <property type="entry name" value="Aspartate Aminotransferase, domain 1"/>
    <property type="match status" value="1"/>
</dbReference>
<name>A0A4R2P999_RHOSA</name>
<keyword evidence="5" id="KW-0456">Lyase</keyword>
<protein>
    <submittedName>
        <fullName evidence="5">Methionine-gamma-lyase</fullName>
    </submittedName>
</protein>
<comment type="similarity">
    <text evidence="4">Belongs to the trans-sulfuration enzymes family.</text>
</comment>
<dbReference type="PIRSF" id="PIRSF001434">
    <property type="entry name" value="CGS"/>
    <property type="match status" value="1"/>
</dbReference>
<dbReference type="SUPFAM" id="SSF53383">
    <property type="entry name" value="PLP-dependent transferases"/>
    <property type="match status" value="1"/>
</dbReference>
<dbReference type="InterPro" id="IPR054542">
    <property type="entry name" value="Cys_met_metab_PP"/>
</dbReference>
<dbReference type="InterPro" id="IPR000277">
    <property type="entry name" value="Cys/Met-Metab_PyrdxlP-dep_enz"/>
</dbReference>
<dbReference type="FunFam" id="3.40.640.10:FF:000046">
    <property type="entry name" value="Cystathionine gamma-lyase"/>
    <property type="match status" value="1"/>
</dbReference>
<comment type="caution">
    <text evidence="5">The sequence shown here is derived from an EMBL/GenBank/DDBJ whole genome shotgun (WGS) entry which is preliminary data.</text>
</comment>
<sequence>MGNKKDFRSLTVGNHELSPETQMMGYGFDPKLSEGALKPPVFLTSTFVFESAEHGKDFFDLVGGRRELNPGESAGLVYSRFNNPDMEVLEDRLALWEKSELATVFSSGMAAIFTAIMAHMKPGEVLVYSQPIYGGTETLILNLMPKWGIKTVGFAANDSKAAIDEAFKKAQEMGPVGMALIETPANPTCGLVDIRYVRNWLEDCQDSDGERPPLAVDNTFLGPVWQKPLEHGADIVLYSLTKYVGGHSDLVAGAAAGPARWVKPMKQMRSAIGNHIDPHTCWMVMRSLETLKIRFERATENARTIAEFLHNHPKVDKVHYLGFLETGSPAHAVFTRQCLAPGSTFAFDLKGGEPEAFRFLNALEVVKLAVSLGGTETLICHPASTTHSGVPKDLRAKAGVNDALCRISVGIESAEDLIADLTQALDKV</sequence>
<dbReference type="PANTHER" id="PTHR11808:SF86">
    <property type="entry name" value="METHIONINE GAMMA-LYASE"/>
    <property type="match status" value="1"/>
</dbReference>
<evidence type="ECO:0000313" key="5">
    <source>
        <dbReference type="EMBL" id="TCP30784.1"/>
    </source>
</evidence>
<evidence type="ECO:0000256" key="2">
    <source>
        <dbReference type="ARBA" id="ARBA00022898"/>
    </source>
</evidence>
<dbReference type="PROSITE" id="PS00868">
    <property type="entry name" value="CYS_MET_METAB_PP"/>
    <property type="match status" value="1"/>
</dbReference>
<dbReference type="NCBIfam" id="NF005455">
    <property type="entry name" value="PRK07049.1"/>
    <property type="match status" value="1"/>
</dbReference>
<dbReference type="Pfam" id="PF01053">
    <property type="entry name" value="Cys_Met_Meta_PP"/>
    <property type="match status" value="1"/>
</dbReference>
<dbReference type="InParanoid" id="A0A4R2P999"/>
<dbReference type="OrthoDB" id="7316598at2"/>
<keyword evidence="2 3" id="KW-0663">Pyridoxal phosphate</keyword>
<dbReference type="CDD" id="cd00614">
    <property type="entry name" value="CGS_like"/>
    <property type="match status" value="1"/>
</dbReference>
<dbReference type="RefSeq" id="WP_132709414.1">
    <property type="nucleotide sequence ID" value="NZ_JACIGF010000013.1"/>
</dbReference>
<dbReference type="Gene3D" id="3.40.640.10">
    <property type="entry name" value="Type I PLP-dependent aspartate aminotransferase-like (Major domain)"/>
    <property type="match status" value="1"/>
</dbReference>
<evidence type="ECO:0000313" key="6">
    <source>
        <dbReference type="Proteomes" id="UP000295399"/>
    </source>
</evidence>
<dbReference type="InterPro" id="IPR015421">
    <property type="entry name" value="PyrdxlP-dep_Trfase_major"/>
</dbReference>
<evidence type="ECO:0000256" key="4">
    <source>
        <dbReference type="RuleBase" id="RU362118"/>
    </source>
</evidence>
<evidence type="ECO:0000256" key="3">
    <source>
        <dbReference type="PIRSR" id="PIRSR001434-2"/>
    </source>
</evidence>
<dbReference type="GO" id="GO:0016846">
    <property type="term" value="F:carbon-sulfur lyase activity"/>
    <property type="evidence" value="ECO:0007669"/>
    <property type="project" value="TreeGrafter"/>
</dbReference>
<dbReference type="InterPro" id="IPR015422">
    <property type="entry name" value="PyrdxlP-dep_Trfase_small"/>
</dbReference>
<gene>
    <name evidence="5" type="ORF">EV659_11337</name>
</gene>
<evidence type="ECO:0000256" key="1">
    <source>
        <dbReference type="ARBA" id="ARBA00001933"/>
    </source>
</evidence>
<reference evidence="5 6" key="1">
    <citation type="submission" date="2019-03" db="EMBL/GenBank/DDBJ databases">
        <title>Genomic Encyclopedia of Type Strains, Phase IV (KMG-IV): sequencing the most valuable type-strain genomes for metagenomic binning, comparative biology and taxonomic classification.</title>
        <authorList>
            <person name="Goeker M."/>
        </authorList>
    </citation>
    <scope>NUCLEOTIDE SEQUENCE [LARGE SCALE GENOMIC DNA]</scope>
    <source>
        <strain evidence="5 6">DSM 2132</strain>
    </source>
</reference>
<feature type="modified residue" description="N6-(pyridoxal phosphate)lysine" evidence="3">
    <location>
        <position position="242"/>
    </location>
</feature>
<dbReference type="Proteomes" id="UP000295399">
    <property type="component" value="Unassembled WGS sequence"/>
</dbReference>
<proteinExistence type="inferred from homology"/>